<dbReference type="AlphaFoldDB" id="A0A2R5ERL9"/>
<dbReference type="CDD" id="cd04301">
    <property type="entry name" value="NAT_SF"/>
    <property type="match status" value="1"/>
</dbReference>
<dbReference type="InterPro" id="IPR051554">
    <property type="entry name" value="Acetyltransferase_Eis"/>
</dbReference>
<protein>
    <recommendedName>
        <fullName evidence="1">N-acetyltransferase domain-containing protein</fullName>
    </recommendedName>
</protein>
<dbReference type="Gene3D" id="3.40.630.30">
    <property type="match status" value="2"/>
</dbReference>
<dbReference type="Gene3D" id="3.30.1050.10">
    <property type="entry name" value="SCP2 sterol-binding domain"/>
    <property type="match status" value="1"/>
</dbReference>
<evidence type="ECO:0000259" key="1">
    <source>
        <dbReference type="PROSITE" id="PS51186"/>
    </source>
</evidence>
<dbReference type="SUPFAM" id="SSF55718">
    <property type="entry name" value="SCP-like"/>
    <property type="match status" value="1"/>
</dbReference>
<dbReference type="Pfam" id="PF13527">
    <property type="entry name" value="Acetyltransf_9"/>
    <property type="match status" value="1"/>
</dbReference>
<dbReference type="PANTHER" id="PTHR37817:SF1">
    <property type="entry name" value="N-ACETYLTRANSFERASE EIS"/>
    <property type="match status" value="1"/>
</dbReference>
<feature type="domain" description="N-acetyltransferase" evidence="1">
    <location>
        <begin position="5"/>
        <end position="149"/>
    </location>
</feature>
<dbReference type="InterPro" id="IPR000182">
    <property type="entry name" value="GNAT_dom"/>
</dbReference>
<evidence type="ECO:0000313" key="3">
    <source>
        <dbReference type="Proteomes" id="UP000245202"/>
    </source>
</evidence>
<keyword evidence="3" id="KW-1185">Reference proteome</keyword>
<comment type="caution">
    <text evidence="2">The sequence shown here is derived from an EMBL/GenBank/DDBJ whole genome shotgun (WGS) entry which is preliminary data.</text>
</comment>
<dbReference type="GO" id="GO:0030649">
    <property type="term" value="P:aminoglycoside antibiotic catabolic process"/>
    <property type="evidence" value="ECO:0007669"/>
    <property type="project" value="TreeGrafter"/>
</dbReference>
<reference evidence="2 3" key="1">
    <citation type="submission" date="2017-08" db="EMBL/GenBank/DDBJ databases">
        <title>Substantial Increase in Enzyme Production by Combined Drug-Resistance Mutations in Paenibacillus agaridevorans.</title>
        <authorList>
            <person name="Tanaka Y."/>
            <person name="Funane K."/>
            <person name="Hosaka T."/>
            <person name="Shiwa Y."/>
            <person name="Fujita N."/>
            <person name="Miyazaki T."/>
            <person name="Yoshikawa H."/>
            <person name="Murakami K."/>
            <person name="Kasahara K."/>
            <person name="Inaoka T."/>
            <person name="Hiraga Y."/>
            <person name="Ochi K."/>
        </authorList>
    </citation>
    <scope>NUCLEOTIDE SEQUENCE [LARGE SCALE GENOMIC DNA]</scope>
    <source>
        <strain evidence="2 3">T-3040</strain>
    </source>
</reference>
<dbReference type="EMBL" id="BDQX01000046">
    <property type="protein sequence ID" value="GBG06423.1"/>
    <property type="molecule type" value="Genomic_DNA"/>
</dbReference>
<dbReference type="InterPro" id="IPR036527">
    <property type="entry name" value="SCP2_sterol-bd_dom_sf"/>
</dbReference>
<dbReference type="Pfam" id="PF13530">
    <property type="entry name" value="SCP2_2"/>
    <property type="match status" value="1"/>
</dbReference>
<dbReference type="InterPro" id="IPR025559">
    <property type="entry name" value="Eis_dom"/>
</dbReference>
<dbReference type="Pfam" id="PF17668">
    <property type="entry name" value="Acetyltransf_17"/>
    <property type="match status" value="1"/>
</dbReference>
<proteinExistence type="predicted"/>
<gene>
    <name evidence="2" type="ORF">PAT3040_00949</name>
</gene>
<dbReference type="GO" id="GO:0034069">
    <property type="term" value="F:aminoglycoside N-acetyltransferase activity"/>
    <property type="evidence" value="ECO:0007669"/>
    <property type="project" value="TreeGrafter"/>
</dbReference>
<dbReference type="PANTHER" id="PTHR37817">
    <property type="entry name" value="N-ACETYLTRANSFERASE EIS"/>
    <property type="match status" value="1"/>
</dbReference>
<dbReference type="InterPro" id="IPR016181">
    <property type="entry name" value="Acyl_CoA_acyltransferase"/>
</dbReference>
<accession>A0A2R5ERL9</accession>
<name>A0A2R5ERL9_9BACL</name>
<dbReference type="SUPFAM" id="SSF55729">
    <property type="entry name" value="Acyl-CoA N-acyltransferases (Nat)"/>
    <property type="match status" value="1"/>
</dbReference>
<evidence type="ECO:0000313" key="2">
    <source>
        <dbReference type="EMBL" id="GBG06423.1"/>
    </source>
</evidence>
<dbReference type="PROSITE" id="PS51186">
    <property type="entry name" value="GNAT"/>
    <property type="match status" value="1"/>
</dbReference>
<organism evidence="2 3">
    <name type="scientific">Paenibacillus agaridevorans</name>
    <dbReference type="NCBI Taxonomy" id="171404"/>
    <lineage>
        <taxon>Bacteria</taxon>
        <taxon>Bacillati</taxon>
        <taxon>Bacillota</taxon>
        <taxon>Bacilli</taxon>
        <taxon>Bacillales</taxon>
        <taxon>Paenibacillaceae</taxon>
        <taxon>Paenibacillus</taxon>
    </lineage>
</organism>
<dbReference type="RefSeq" id="WP_108991721.1">
    <property type="nucleotide sequence ID" value="NZ_BDQX01000046.1"/>
</dbReference>
<dbReference type="Proteomes" id="UP000245202">
    <property type="component" value="Unassembled WGS sequence"/>
</dbReference>
<sequence>MEQEVRIERLGSDRFDESMELSQFAFQYVRSEQELEAARERVEDQPSDRWAVYVDDAIAAQATVLELHTYIAGKTFAMGGLAGVATWPEYRRQGFVGKLLLHSLEAMKEKGQTISFLHPFEFGFYRKFGWEIYTEYKSYTLLPNQLPPRLVSPGRVERVNGYELLYEVYESYAARYNGSLKRDEKWWKHRINVQNQTKRVIYRDGADSVQGYLIYSVANKELKIKELICLNDEARDALWSFIAQHDSMIDKVTLQAPVDDQLIDLLPNPRIKQEVVPYFMARIVDLRGFVEQYPFVPGEESLRVTLEITDKQASWNEGTFELVIDETGQATLNDATRGEAEGMVGEQSEKGLIRIGIGALAMLLLSYRTGAELSGSKRIHGSADTINRLQARIPERTTYLPDYF</sequence>
<dbReference type="InterPro" id="IPR041380">
    <property type="entry name" value="Acetyltransf_17"/>
</dbReference>